<dbReference type="Proteomes" id="UP000732380">
    <property type="component" value="Unassembled WGS sequence"/>
</dbReference>
<organism evidence="1 2">
    <name type="scientific">Claviceps humidiphila</name>
    <dbReference type="NCBI Taxonomy" id="1294629"/>
    <lineage>
        <taxon>Eukaryota</taxon>
        <taxon>Fungi</taxon>
        <taxon>Dikarya</taxon>
        <taxon>Ascomycota</taxon>
        <taxon>Pezizomycotina</taxon>
        <taxon>Sordariomycetes</taxon>
        <taxon>Hypocreomycetidae</taxon>
        <taxon>Hypocreales</taxon>
        <taxon>Clavicipitaceae</taxon>
        <taxon>Claviceps</taxon>
    </lineage>
</organism>
<evidence type="ECO:0000313" key="2">
    <source>
        <dbReference type="Proteomes" id="UP000732380"/>
    </source>
</evidence>
<comment type="caution">
    <text evidence="1">The sequence shown here is derived from an EMBL/GenBank/DDBJ whole genome shotgun (WGS) entry which is preliminary data.</text>
</comment>
<reference evidence="1 2" key="1">
    <citation type="journal article" date="2020" name="bioRxiv">
        <title>Whole genome comparisons of ergot fungi reveals the divergence and evolution of species within the genus Claviceps are the result of varying mechanisms driving genome evolution and host range expansion.</title>
        <authorList>
            <person name="Wyka S.A."/>
            <person name="Mondo S.J."/>
            <person name="Liu M."/>
            <person name="Dettman J."/>
            <person name="Nalam V."/>
            <person name="Broders K.D."/>
        </authorList>
    </citation>
    <scope>NUCLEOTIDE SEQUENCE [LARGE SCALE GENOMIC DNA]</scope>
    <source>
        <strain evidence="1 2">LM576</strain>
    </source>
</reference>
<protein>
    <submittedName>
        <fullName evidence="1">Uncharacterized protein</fullName>
    </submittedName>
</protein>
<evidence type="ECO:0000313" key="1">
    <source>
        <dbReference type="EMBL" id="KAG6118761.1"/>
    </source>
</evidence>
<keyword evidence="2" id="KW-1185">Reference proteome</keyword>
<proteinExistence type="predicted"/>
<accession>A0A9P7Q4S0</accession>
<dbReference type="AlphaFoldDB" id="A0A9P7Q4S0"/>
<name>A0A9P7Q4S0_9HYPO</name>
<sequence>MGVYDEQVAELSKPDLARYIFEQVDRMRDNPEAMQQALASVQSHVPLDLLQTRVSEAAQNDEEYDMDSFCKRFVTQWG</sequence>
<gene>
    <name evidence="1" type="ORF">E4U13_008302</name>
</gene>
<dbReference type="EMBL" id="SRQM01000095">
    <property type="protein sequence ID" value="KAG6118761.1"/>
    <property type="molecule type" value="Genomic_DNA"/>
</dbReference>